<reference evidence="3 4" key="1">
    <citation type="submission" date="2020-06" db="EMBL/GenBank/DDBJ databases">
        <authorList>
            <person name="Li R."/>
            <person name="Bekaert M."/>
        </authorList>
    </citation>
    <scope>NUCLEOTIDE SEQUENCE [LARGE SCALE GENOMIC DNA]</scope>
    <source>
        <strain evidence="4">wild</strain>
    </source>
</reference>
<evidence type="ECO:0000313" key="3">
    <source>
        <dbReference type="EMBL" id="CAC5390747.1"/>
    </source>
</evidence>
<dbReference type="GO" id="GO:0006513">
    <property type="term" value="P:protein monoubiquitination"/>
    <property type="evidence" value="ECO:0007669"/>
    <property type="project" value="TreeGrafter"/>
</dbReference>
<dbReference type="SUPFAM" id="SSF57845">
    <property type="entry name" value="B-box zinc-binding domain"/>
    <property type="match status" value="3"/>
</dbReference>
<feature type="domain" description="B box-type" evidence="2">
    <location>
        <begin position="225"/>
        <end position="266"/>
    </location>
</feature>
<dbReference type="OrthoDB" id="6102849at2759"/>
<evidence type="ECO:0000313" key="4">
    <source>
        <dbReference type="Proteomes" id="UP000507470"/>
    </source>
</evidence>
<name>A0A6J8C7P9_MYTCO</name>
<dbReference type="AlphaFoldDB" id="A0A6J8C7P9"/>
<dbReference type="GO" id="GO:0008270">
    <property type="term" value="F:zinc ion binding"/>
    <property type="evidence" value="ECO:0007669"/>
    <property type="project" value="UniProtKB-KW"/>
</dbReference>
<feature type="domain" description="B box-type" evidence="2">
    <location>
        <begin position="142"/>
        <end position="183"/>
    </location>
</feature>
<feature type="domain" description="B box-type" evidence="2">
    <location>
        <begin position="59"/>
        <end position="100"/>
    </location>
</feature>
<sequence>MVGCTTKVHNGHELIEEEDLNKGNNKCKDRVHQRIANDHRILDITGIGKQKGSNEIFTFSDVQCEVHSDQACCLYCTTCNTLICFKCSAKVHNGHELIDEEDYSKGKDKCKGMAYSRIANDHRILDITSIGKQEGSKETFRFSDVQCEVHFDQACCLYCTTCNTLICFKCSAKFHNGHELIDEEDFNKGKDKCKGTVHSRIANDHRILDITSIGKQEGSKETFRFSDVQCEVHFDQACCLYCTTCNTLICFKCSAKVHNGHELIDEEDYNKGKVEITPKQQSKIVFEISEEFTSDTTYLTNIVVLSNGSMWVGDNSKFKLQHVTLRGNSTEVIRSLNIKTDGMAKIHSNNILVTTDDETKLKLIDTITGQITDSVYDVKPLYPISIHVTSDHRVIIGAKSSGMLFPAIGRRAVIVLDQDGKQLEEYEHEKHNKRSVTLPKFLTINKNLFTYPRHITSTSNGNIFVVDRLDDDYRGRVVVLSQGGDILGTYTGLSEVNTDNDPFTPRGILTLPSDNIIVTDMDNHLLHILTDHGQIITYYTLQDMGIIYPYSLALSTTRTIYIGCVSEKGCPDTAKAKLYELEYPGI</sequence>
<keyword evidence="1" id="KW-0862">Zinc</keyword>
<dbReference type="PANTHER" id="PTHR25462:SF229">
    <property type="entry name" value="TRANSCRIPTION INTERMEDIARY FACTOR 1-BETA"/>
    <property type="match status" value="1"/>
</dbReference>
<dbReference type="GO" id="GO:0061630">
    <property type="term" value="F:ubiquitin protein ligase activity"/>
    <property type="evidence" value="ECO:0007669"/>
    <property type="project" value="TreeGrafter"/>
</dbReference>
<evidence type="ECO:0000256" key="1">
    <source>
        <dbReference type="PROSITE-ProRule" id="PRU00024"/>
    </source>
</evidence>
<organism evidence="3 4">
    <name type="scientific">Mytilus coruscus</name>
    <name type="common">Sea mussel</name>
    <dbReference type="NCBI Taxonomy" id="42192"/>
    <lineage>
        <taxon>Eukaryota</taxon>
        <taxon>Metazoa</taxon>
        <taxon>Spiralia</taxon>
        <taxon>Lophotrochozoa</taxon>
        <taxon>Mollusca</taxon>
        <taxon>Bivalvia</taxon>
        <taxon>Autobranchia</taxon>
        <taxon>Pteriomorphia</taxon>
        <taxon>Mytilida</taxon>
        <taxon>Mytiloidea</taxon>
        <taxon>Mytilidae</taxon>
        <taxon>Mytilinae</taxon>
        <taxon>Mytilus</taxon>
    </lineage>
</organism>
<protein>
    <recommendedName>
        <fullName evidence="2">B box-type domain-containing protein</fullName>
    </recommendedName>
</protein>
<dbReference type="Gene3D" id="3.30.160.60">
    <property type="entry name" value="Classic Zinc Finger"/>
    <property type="match status" value="3"/>
</dbReference>
<dbReference type="PROSITE" id="PS50119">
    <property type="entry name" value="ZF_BBOX"/>
    <property type="match status" value="3"/>
</dbReference>
<dbReference type="InterPro" id="IPR000315">
    <property type="entry name" value="Znf_B-box"/>
</dbReference>
<keyword evidence="1" id="KW-0479">Metal-binding</keyword>
<dbReference type="InterPro" id="IPR047153">
    <property type="entry name" value="TRIM45/56/19-like"/>
</dbReference>
<dbReference type="InterPro" id="IPR011042">
    <property type="entry name" value="6-blade_b-propeller_TolB-like"/>
</dbReference>
<accession>A0A6J8C7P9</accession>
<dbReference type="Proteomes" id="UP000507470">
    <property type="component" value="Unassembled WGS sequence"/>
</dbReference>
<keyword evidence="4" id="KW-1185">Reference proteome</keyword>
<gene>
    <name evidence="3" type="ORF">MCOR_25822</name>
</gene>
<dbReference type="EMBL" id="CACVKT020004598">
    <property type="protein sequence ID" value="CAC5390747.1"/>
    <property type="molecule type" value="Genomic_DNA"/>
</dbReference>
<dbReference type="Pfam" id="PF00643">
    <property type="entry name" value="zf-B_box"/>
    <property type="match status" value="1"/>
</dbReference>
<dbReference type="Gene3D" id="2.120.10.30">
    <property type="entry name" value="TolB, C-terminal domain"/>
    <property type="match status" value="1"/>
</dbReference>
<dbReference type="SUPFAM" id="SSF63829">
    <property type="entry name" value="Calcium-dependent phosphotriesterase"/>
    <property type="match status" value="1"/>
</dbReference>
<dbReference type="SMART" id="SM00336">
    <property type="entry name" value="BBOX"/>
    <property type="match status" value="3"/>
</dbReference>
<keyword evidence="1" id="KW-0863">Zinc-finger</keyword>
<proteinExistence type="predicted"/>
<dbReference type="PANTHER" id="PTHR25462">
    <property type="entry name" value="BONUS, ISOFORM C-RELATED"/>
    <property type="match status" value="1"/>
</dbReference>
<evidence type="ECO:0000259" key="2">
    <source>
        <dbReference type="PROSITE" id="PS50119"/>
    </source>
</evidence>